<feature type="repeat" description="ANK" evidence="3">
    <location>
        <begin position="129"/>
        <end position="161"/>
    </location>
</feature>
<dbReference type="PROSITE" id="PS50297">
    <property type="entry name" value="ANK_REP_REGION"/>
    <property type="match status" value="3"/>
</dbReference>
<keyword evidence="4" id="KW-0175">Coiled coil</keyword>
<feature type="coiled-coil region" evidence="4">
    <location>
        <begin position="356"/>
        <end position="386"/>
    </location>
</feature>
<dbReference type="Pfam" id="PF12796">
    <property type="entry name" value="Ank_2"/>
    <property type="match status" value="1"/>
</dbReference>
<keyword evidence="6" id="KW-1185">Reference proteome</keyword>
<dbReference type="InterPro" id="IPR036770">
    <property type="entry name" value="Ankyrin_rpt-contain_sf"/>
</dbReference>
<dbReference type="Gene3D" id="1.25.40.20">
    <property type="entry name" value="Ankyrin repeat-containing domain"/>
    <property type="match status" value="2"/>
</dbReference>
<gene>
    <name evidence="5" type="ORF">ANN_09077</name>
</gene>
<dbReference type="PROSITE" id="PS50088">
    <property type="entry name" value="ANK_REPEAT"/>
    <property type="match status" value="3"/>
</dbReference>
<evidence type="ECO:0000313" key="5">
    <source>
        <dbReference type="EMBL" id="KAJ4447088.1"/>
    </source>
</evidence>
<feature type="repeat" description="ANK" evidence="3">
    <location>
        <begin position="162"/>
        <end position="194"/>
    </location>
</feature>
<dbReference type="EMBL" id="JAJSOF020000005">
    <property type="protein sequence ID" value="KAJ4447088.1"/>
    <property type="molecule type" value="Genomic_DNA"/>
</dbReference>
<dbReference type="Pfam" id="PF13857">
    <property type="entry name" value="Ank_5"/>
    <property type="match status" value="1"/>
</dbReference>
<proteinExistence type="predicted"/>
<feature type="repeat" description="ANK" evidence="3">
    <location>
        <begin position="22"/>
        <end position="54"/>
    </location>
</feature>
<dbReference type="PANTHER" id="PTHR24198:SF165">
    <property type="entry name" value="ANKYRIN REPEAT-CONTAINING PROTEIN-RELATED"/>
    <property type="match status" value="1"/>
</dbReference>
<dbReference type="SMART" id="SM00248">
    <property type="entry name" value="ANK"/>
    <property type="match status" value="5"/>
</dbReference>
<dbReference type="PANTHER" id="PTHR24198">
    <property type="entry name" value="ANKYRIN REPEAT AND PROTEIN KINASE DOMAIN-CONTAINING PROTEIN"/>
    <property type="match status" value="1"/>
</dbReference>
<organism evidence="5 6">
    <name type="scientific">Periplaneta americana</name>
    <name type="common">American cockroach</name>
    <name type="synonym">Blatta americana</name>
    <dbReference type="NCBI Taxonomy" id="6978"/>
    <lineage>
        <taxon>Eukaryota</taxon>
        <taxon>Metazoa</taxon>
        <taxon>Ecdysozoa</taxon>
        <taxon>Arthropoda</taxon>
        <taxon>Hexapoda</taxon>
        <taxon>Insecta</taxon>
        <taxon>Pterygota</taxon>
        <taxon>Neoptera</taxon>
        <taxon>Polyneoptera</taxon>
        <taxon>Dictyoptera</taxon>
        <taxon>Blattodea</taxon>
        <taxon>Blattoidea</taxon>
        <taxon>Blattidae</taxon>
        <taxon>Blattinae</taxon>
        <taxon>Periplaneta</taxon>
    </lineage>
</organism>
<sequence length="391" mass="44138">MAGLCEGGNEPPGPLKAIYERCMDTLLHLACKAGSPECVTLLLNRQAEINVKNVDWDTPLHLAAKSSSECVQILLAAGAKPCEMNRFLNKPLHVAVKEGSFQSVKLLVDNISRNLAYNLEAEVNTKNLNKRTPLHFAAQIGSAECVKLLVENKSVLWLKDDVGNVPLHYAAMSKSSECVKLLIKSGANLVSVNKDRNTALSLIVDKMRDGEDLLIKVLDSCIHIDYSNEELKLDLTVLCPVAEDNKMAVANRLYSSHWRKSKLLLHPLLKTLIPLAVRGGDELQSYGLVYHLWGQAQLLYEWNEVKRILRKCKKNSEQSHDYECITIKENQISMSLRHELYAAAKDKEEDNVLTVKEAKEIMKQNMEELLHEIKELRRTIAELQDEDRYET</sequence>
<comment type="caution">
    <text evidence="5">The sequence shown here is derived from an EMBL/GenBank/DDBJ whole genome shotgun (WGS) entry which is preliminary data.</text>
</comment>
<evidence type="ECO:0000256" key="4">
    <source>
        <dbReference type="SAM" id="Coils"/>
    </source>
</evidence>
<dbReference type="SUPFAM" id="SSF48403">
    <property type="entry name" value="Ankyrin repeat"/>
    <property type="match status" value="1"/>
</dbReference>
<evidence type="ECO:0000256" key="1">
    <source>
        <dbReference type="ARBA" id="ARBA00022737"/>
    </source>
</evidence>
<protein>
    <submittedName>
        <fullName evidence="5">Uncharacterized protein</fullName>
    </submittedName>
</protein>
<accession>A0ABQ8TKD8</accession>
<dbReference type="InterPro" id="IPR002110">
    <property type="entry name" value="Ankyrin_rpt"/>
</dbReference>
<evidence type="ECO:0000256" key="3">
    <source>
        <dbReference type="PROSITE-ProRule" id="PRU00023"/>
    </source>
</evidence>
<evidence type="ECO:0000256" key="2">
    <source>
        <dbReference type="ARBA" id="ARBA00023043"/>
    </source>
</evidence>
<keyword evidence="1" id="KW-0677">Repeat</keyword>
<keyword evidence="2 3" id="KW-0040">ANK repeat</keyword>
<name>A0ABQ8TKD8_PERAM</name>
<evidence type="ECO:0000313" key="6">
    <source>
        <dbReference type="Proteomes" id="UP001148838"/>
    </source>
</evidence>
<reference evidence="5 6" key="1">
    <citation type="journal article" date="2022" name="Allergy">
        <title>Genome assembly and annotation of Periplaneta americana reveal a comprehensive cockroach allergen profile.</title>
        <authorList>
            <person name="Wang L."/>
            <person name="Xiong Q."/>
            <person name="Saelim N."/>
            <person name="Wang L."/>
            <person name="Nong W."/>
            <person name="Wan A.T."/>
            <person name="Shi M."/>
            <person name="Liu X."/>
            <person name="Cao Q."/>
            <person name="Hui J.H.L."/>
            <person name="Sookrung N."/>
            <person name="Leung T.F."/>
            <person name="Tungtrongchitr A."/>
            <person name="Tsui S.K.W."/>
        </authorList>
    </citation>
    <scope>NUCLEOTIDE SEQUENCE [LARGE SCALE GENOMIC DNA]</scope>
    <source>
        <strain evidence="5">PWHHKU_190912</strain>
    </source>
</reference>
<dbReference type="Proteomes" id="UP001148838">
    <property type="component" value="Unassembled WGS sequence"/>
</dbReference>